<dbReference type="InterPro" id="IPR011330">
    <property type="entry name" value="Glyco_hydro/deAcase_b/a-brl"/>
</dbReference>
<dbReference type="SUPFAM" id="SSF88713">
    <property type="entry name" value="Glycoside hydrolase/deacetylase"/>
    <property type="match status" value="1"/>
</dbReference>
<dbReference type="InterPro" id="IPR002509">
    <property type="entry name" value="NODB_dom"/>
</dbReference>
<keyword evidence="2" id="KW-0378">Hydrolase</keyword>
<dbReference type="PANTHER" id="PTHR10587:SF133">
    <property type="entry name" value="CHITIN DEACETYLASE 1-RELATED"/>
    <property type="match status" value="1"/>
</dbReference>
<evidence type="ECO:0000256" key="2">
    <source>
        <dbReference type="ARBA" id="ARBA00022801"/>
    </source>
</evidence>
<gene>
    <name evidence="4" type="ORF">SAMN05216283_10245</name>
</gene>
<dbReference type="Gene3D" id="3.20.20.370">
    <property type="entry name" value="Glycoside hydrolase/deacetylase"/>
    <property type="match status" value="1"/>
</dbReference>
<dbReference type="STRING" id="655355.SAMN05216283_10245"/>
<reference evidence="4 5" key="1">
    <citation type="submission" date="2016-10" db="EMBL/GenBank/DDBJ databases">
        <authorList>
            <person name="de Groot N.N."/>
        </authorList>
    </citation>
    <scope>NUCLEOTIDE SEQUENCE [LARGE SCALE GENOMIC DNA]</scope>
    <source>
        <strain evidence="4 5">CGMCC 1.9156</strain>
    </source>
</reference>
<accession>A0A1I2EC01</accession>
<dbReference type="GO" id="GO:0046872">
    <property type="term" value="F:metal ion binding"/>
    <property type="evidence" value="ECO:0007669"/>
    <property type="project" value="UniProtKB-KW"/>
</dbReference>
<dbReference type="InterPro" id="IPR050248">
    <property type="entry name" value="Polysacc_deacetylase_ArnD"/>
</dbReference>
<evidence type="ECO:0000313" key="4">
    <source>
        <dbReference type="EMBL" id="SFE90395.1"/>
    </source>
</evidence>
<name>A0A1I2EC01_9BACT</name>
<dbReference type="Proteomes" id="UP000198964">
    <property type="component" value="Unassembled WGS sequence"/>
</dbReference>
<dbReference type="PANTHER" id="PTHR10587">
    <property type="entry name" value="GLYCOSYL TRANSFERASE-RELATED"/>
    <property type="match status" value="1"/>
</dbReference>
<dbReference type="RefSeq" id="WP_093918734.1">
    <property type="nucleotide sequence ID" value="NZ_FONW01000002.1"/>
</dbReference>
<proteinExistence type="predicted"/>
<dbReference type="AlphaFoldDB" id="A0A1I2EC01"/>
<sequence length="215" mass="25118">MLRFDPRIQPPVLLTRYFPKALWRLSGKQKQVVLTFDDGPIPEVTPWVLDLLDKEQIKACFFCVGENVKRHPELFQQLRDRGHQVGNHTFNHLQGLKTPDEDYFNNVELARKFIQSRLLRPPHGLLKKSQYKALSSQYQLVMWDIISRDYRSDLTPEKVVNNVMNFVRSGSIIIFHDSLKAQKNLKEALPVVIKNLKQKGYTFTLIPEEYQKVAS</sequence>
<dbReference type="CDD" id="cd10917">
    <property type="entry name" value="CE4_NodB_like_6s_7s"/>
    <property type="match status" value="1"/>
</dbReference>
<dbReference type="GO" id="GO:0005975">
    <property type="term" value="P:carbohydrate metabolic process"/>
    <property type="evidence" value="ECO:0007669"/>
    <property type="project" value="InterPro"/>
</dbReference>
<dbReference type="GO" id="GO:0016020">
    <property type="term" value="C:membrane"/>
    <property type="evidence" value="ECO:0007669"/>
    <property type="project" value="TreeGrafter"/>
</dbReference>
<evidence type="ECO:0000259" key="3">
    <source>
        <dbReference type="PROSITE" id="PS51677"/>
    </source>
</evidence>
<feature type="domain" description="NodB homology" evidence="3">
    <location>
        <begin position="30"/>
        <end position="204"/>
    </location>
</feature>
<organism evidence="4 5">
    <name type="scientific">Sunxiuqinia elliptica</name>
    <dbReference type="NCBI Taxonomy" id="655355"/>
    <lineage>
        <taxon>Bacteria</taxon>
        <taxon>Pseudomonadati</taxon>
        <taxon>Bacteroidota</taxon>
        <taxon>Bacteroidia</taxon>
        <taxon>Marinilabiliales</taxon>
        <taxon>Prolixibacteraceae</taxon>
        <taxon>Sunxiuqinia</taxon>
    </lineage>
</organism>
<dbReference type="Pfam" id="PF01522">
    <property type="entry name" value="Polysacc_deac_1"/>
    <property type="match status" value="1"/>
</dbReference>
<dbReference type="EMBL" id="FONW01000002">
    <property type="protein sequence ID" value="SFE90395.1"/>
    <property type="molecule type" value="Genomic_DNA"/>
</dbReference>
<keyword evidence="1" id="KW-0479">Metal-binding</keyword>
<protein>
    <submittedName>
        <fullName evidence="4">Peptidoglycan/xylan/chitin deacetylase, PgdA/CDA1 family</fullName>
    </submittedName>
</protein>
<evidence type="ECO:0000256" key="1">
    <source>
        <dbReference type="ARBA" id="ARBA00022723"/>
    </source>
</evidence>
<keyword evidence="5" id="KW-1185">Reference proteome</keyword>
<evidence type="ECO:0000313" key="5">
    <source>
        <dbReference type="Proteomes" id="UP000198964"/>
    </source>
</evidence>
<dbReference type="GO" id="GO:0016810">
    <property type="term" value="F:hydrolase activity, acting on carbon-nitrogen (but not peptide) bonds"/>
    <property type="evidence" value="ECO:0007669"/>
    <property type="project" value="InterPro"/>
</dbReference>
<dbReference type="PROSITE" id="PS51677">
    <property type="entry name" value="NODB"/>
    <property type="match status" value="1"/>
</dbReference>